<evidence type="ECO:0000313" key="2">
    <source>
        <dbReference type="Proteomes" id="UP000299102"/>
    </source>
</evidence>
<accession>A0A4C1V022</accession>
<evidence type="ECO:0000313" key="1">
    <source>
        <dbReference type="EMBL" id="GBP31552.1"/>
    </source>
</evidence>
<dbReference type="Proteomes" id="UP000299102">
    <property type="component" value="Unassembled WGS sequence"/>
</dbReference>
<reference evidence="1 2" key="1">
    <citation type="journal article" date="2019" name="Commun. Biol.">
        <title>The bagworm genome reveals a unique fibroin gene that provides high tensile strength.</title>
        <authorList>
            <person name="Kono N."/>
            <person name="Nakamura H."/>
            <person name="Ohtoshi R."/>
            <person name="Tomita M."/>
            <person name="Numata K."/>
            <person name="Arakawa K."/>
        </authorList>
    </citation>
    <scope>NUCLEOTIDE SEQUENCE [LARGE SCALE GENOMIC DNA]</scope>
</reference>
<gene>
    <name evidence="1" type="ORF">EVAR_84664_1</name>
</gene>
<dbReference type="EMBL" id="BGZK01000247">
    <property type="protein sequence ID" value="GBP31552.1"/>
    <property type="molecule type" value="Genomic_DNA"/>
</dbReference>
<comment type="caution">
    <text evidence="1">The sequence shown here is derived from an EMBL/GenBank/DDBJ whole genome shotgun (WGS) entry which is preliminary data.</text>
</comment>
<organism evidence="1 2">
    <name type="scientific">Eumeta variegata</name>
    <name type="common">Bagworm moth</name>
    <name type="synonym">Eumeta japonica</name>
    <dbReference type="NCBI Taxonomy" id="151549"/>
    <lineage>
        <taxon>Eukaryota</taxon>
        <taxon>Metazoa</taxon>
        <taxon>Ecdysozoa</taxon>
        <taxon>Arthropoda</taxon>
        <taxon>Hexapoda</taxon>
        <taxon>Insecta</taxon>
        <taxon>Pterygota</taxon>
        <taxon>Neoptera</taxon>
        <taxon>Endopterygota</taxon>
        <taxon>Lepidoptera</taxon>
        <taxon>Glossata</taxon>
        <taxon>Ditrysia</taxon>
        <taxon>Tineoidea</taxon>
        <taxon>Psychidae</taxon>
        <taxon>Oiketicinae</taxon>
        <taxon>Eumeta</taxon>
    </lineage>
</organism>
<proteinExistence type="predicted"/>
<dbReference type="OrthoDB" id="6772952at2759"/>
<protein>
    <submittedName>
        <fullName evidence="1">Uncharacterized protein</fullName>
    </submittedName>
</protein>
<keyword evidence="2" id="KW-1185">Reference proteome</keyword>
<sequence length="148" mass="17079">MFGGLFGGNLVCDHHPQEWNIFKSRFTQTFTANNITDKSDDSGERWQKLQIKLKSHKSYKLVQRRGEDLTEWAALVLGLAQHYGFKNDLDVGLRHPFVLRLENFKEKEKPFAESVEELTLARVFDSTQCASSMLRRAKHHVRASDEDG</sequence>
<dbReference type="AlphaFoldDB" id="A0A4C1V022"/>
<name>A0A4C1V022_EUMVA</name>